<dbReference type="PANTHER" id="PTHR38781">
    <property type="entry name" value="ANTITOXIN DINJ-RELATED"/>
    <property type="match status" value="1"/>
</dbReference>
<reference evidence="3" key="1">
    <citation type="submission" date="2020-10" db="EMBL/GenBank/DDBJ databases">
        <authorList>
            <person name="Gilroy R."/>
        </authorList>
    </citation>
    <scope>NUCLEOTIDE SEQUENCE</scope>
    <source>
        <strain evidence="3">USAMLcec3-3695</strain>
    </source>
</reference>
<name>A0A9D1MAR8_9FIRM</name>
<dbReference type="NCBIfam" id="TIGR02384">
    <property type="entry name" value="RelB_DinJ"/>
    <property type="match status" value="1"/>
</dbReference>
<dbReference type="PIRSF" id="PIRSF003108">
    <property type="entry name" value="DinJ"/>
    <property type="match status" value="1"/>
</dbReference>
<dbReference type="GO" id="GO:0006355">
    <property type="term" value="P:regulation of DNA-templated transcription"/>
    <property type="evidence" value="ECO:0007669"/>
    <property type="project" value="InterPro"/>
</dbReference>
<evidence type="ECO:0000313" key="4">
    <source>
        <dbReference type="Proteomes" id="UP000824109"/>
    </source>
</evidence>
<evidence type="ECO:0000313" key="3">
    <source>
        <dbReference type="EMBL" id="HIU56935.1"/>
    </source>
</evidence>
<proteinExistence type="inferred from homology"/>
<keyword evidence="2" id="KW-1277">Toxin-antitoxin system</keyword>
<evidence type="ECO:0000256" key="2">
    <source>
        <dbReference type="ARBA" id="ARBA00022649"/>
    </source>
</evidence>
<comment type="caution">
    <text evidence="3">The sequence shown here is derived from an EMBL/GenBank/DDBJ whole genome shotgun (WGS) entry which is preliminary data.</text>
</comment>
<dbReference type="InterPro" id="IPR026262">
    <property type="entry name" value="DinJ"/>
</dbReference>
<dbReference type="Proteomes" id="UP000824109">
    <property type="component" value="Unassembled WGS sequence"/>
</dbReference>
<comment type="similarity">
    <text evidence="1">Belongs to the RelB/DinJ antitoxin family.</text>
</comment>
<dbReference type="InterPro" id="IPR007337">
    <property type="entry name" value="RelB/DinJ"/>
</dbReference>
<dbReference type="AlphaFoldDB" id="A0A9D1MAR8"/>
<dbReference type="GO" id="GO:0006351">
    <property type="term" value="P:DNA-templated transcription"/>
    <property type="evidence" value="ECO:0007669"/>
    <property type="project" value="TreeGrafter"/>
</dbReference>
<accession>A0A9D1MAR8</accession>
<dbReference type="PANTHER" id="PTHR38781:SF1">
    <property type="entry name" value="ANTITOXIN DINJ-RELATED"/>
    <property type="match status" value="1"/>
</dbReference>
<dbReference type="GO" id="GO:0000987">
    <property type="term" value="F:cis-regulatory region sequence-specific DNA binding"/>
    <property type="evidence" value="ECO:0007669"/>
    <property type="project" value="InterPro"/>
</dbReference>
<dbReference type="Gene3D" id="1.10.1220.10">
    <property type="entry name" value="Met repressor-like"/>
    <property type="match status" value="1"/>
</dbReference>
<dbReference type="GO" id="GO:0044010">
    <property type="term" value="P:single-species biofilm formation"/>
    <property type="evidence" value="ECO:0007669"/>
    <property type="project" value="InterPro"/>
</dbReference>
<organism evidence="3 4">
    <name type="scientific">Candidatus Ornithomonoglobus merdipullorum</name>
    <dbReference type="NCBI Taxonomy" id="2840895"/>
    <lineage>
        <taxon>Bacteria</taxon>
        <taxon>Bacillati</taxon>
        <taxon>Bacillota</taxon>
        <taxon>Clostridia</taxon>
        <taxon>Candidatus Ornithomonoglobus</taxon>
    </lineage>
</organism>
<dbReference type="Pfam" id="PF04221">
    <property type="entry name" value="RelB"/>
    <property type="match status" value="1"/>
</dbReference>
<gene>
    <name evidence="3" type="ORF">IAA61_03860</name>
</gene>
<protein>
    <submittedName>
        <fullName evidence="3">Type II toxin-antitoxin system RelB/DinJ family antitoxin</fullName>
    </submittedName>
</protein>
<reference evidence="3" key="2">
    <citation type="journal article" date="2021" name="PeerJ">
        <title>Extensive microbial diversity within the chicken gut microbiome revealed by metagenomics and culture.</title>
        <authorList>
            <person name="Gilroy R."/>
            <person name="Ravi A."/>
            <person name="Getino M."/>
            <person name="Pursley I."/>
            <person name="Horton D.L."/>
            <person name="Alikhan N.F."/>
            <person name="Baker D."/>
            <person name="Gharbi K."/>
            <person name="Hall N."/>
            <person name="Watson M."/>
            <person name="Adriaenssens E.M."/>
            <person name="Foster-Nyarko E."/>
            <person name="Jarju S."/>
            <person name="Secka A."/>
            <person name="Antonio M."/>
            <person name="Oren A."/>
            <person name="Chaudhuri R.R."/>
            <person name="La Ragione R."/>
            <person name="Hildebrand F."/>
            <person name="Pallen M.J."/>
        </authorList>
    </citation>
    <scope>NUCLEOTIDE SEQUENCE</scope>
    <source>
        <strain evidence="3">USAMLcec3-3695</strain>
    </source>
</reference>
<dbReference type="GO" id="GO:0015643">
    <property type="term" value="F:toxic substance binding"/>
    <property type="evidence" value="ECO:0007669"/>
    <property type="project" value="InterPro"/>
</dbReference>
<evidence type="ECO:0000256" key="1">
    <source>
        <dbReference type="ARBA" id="ARBA00010562"/>
    </source>
</evidence>
<dbReference type="InterPro" id="IPR013321">
    <property type="entry name" value="Arc_rbn_hlx_hlx"/>
</dbReference>
<dbReference type="EMBL" id="DVNB01000041">
    <property type="protein sequence ID" value="HIU56935.1"/>
    <property type="molecule type" value="Genomic_DNA"/>
</dbReference>
<sequence>MSKSAKLNVRIDPETKMQAEELFHNFGLTVSDAINIFLHQSIMYGGIPFEIRMPELGAPNEETKKVLDDVKNHKNLVGPFDSMESLMEALNN</sequence>